<dbReference type="AlphaFoldDB" id="A0A841DPV5"/>
<accession>A0A841DPV5</accession>
<organism evidence="2 3">
    <name type="scientific">Kribbella solani</name>
    <dbReference type="NCBI Taxonomy" id="236067"/>
    <lineage>
        <taxon>Bacteria</taxon>
        <taxon>Bacillati</taxon>
        <taxon>Actinomycetota</taxon>
        <taxon>Actinomycetes</taxon>
        <taxon>Propionibacteriales</taxon>
        <taxon>Kribbellaceae</taxon>
        <taxon>Kribbella</taxon>
    </lineage>
</organism>
<evidence type="ECO:0000313" key="2">
    <source>
        <dbReference type="EMBL" id="MBB5979921.1"/>
    </source>
</evidence>
<keyword evidence="2" id="KW-0808">Transferase</keyword>
<dbReference type="GO" id="GO:0050567">
    <property type="term" value="F:glutaminyl-tRNA synthase (glutamine-hydrolyzing) activity"/>
    <property type="evidence" value="ECO:0007669"/>
    <property type="project" value="UniProtKB-EC"/>
</dbReference>
<dbReference type="Pfam" id="PF01425">
    <property type="entry name" value="Amidase"/>
    <property type="match status" value="1"/>
</dbReference>
<dbReference type="GO" id="GO:0050566">
    <property type="term" value="F:asparaginyl-tRNA synthase (glutamine-hydrolyzing) activity"/>
    <property type="evidence" value="ECO:0007669"/>
    <property type="project" value="UniProtKB-EC"/>
</dbReference>
<dbReference type="SUPFAM" id="SSF75304">
    <property type="entry name" value="Amidase signature (AS) enzymes"/>
    <property type="match status" value="1"/>
</dbReference>
<dbReference type="InterPro" id="IPR036928">
    <property type="entry name" value="AS_sf"/>
</dbReference>
<dbReference type="EC" id="6.3.5.6" evidence="2"/>
<dbReference type="PANTHER" id="PTHR11895">
    <property type="entry name" value="TRANSAMIDASE"/>
    <property type="match status" value="1"/>
</dbReference>
<dbReference type="EC" id="6.3.5.7" evidence="2"/>
<feature type="domain" description="Amidase" evidence="1">
    <location>
        <begin position="94"/>
        <end position="517"/>
    </location>
</feature>
<protein>
    <submittedName>
        <fullName evidence="2">Aspartyl-tRNA(Asn)/glutamyl-tRNA(Gln) amidotransferase subunit A</fullName>
        <ecNumber evidence="2">6.3.5.6</ecNumber>
        <ecNumber evidence="2">6.3.5.7</ecNumber>
    </submittedName>
</protein>
<evidence type="ECO:0000259" key="1">
    <source>
        <dbReference type="Pfam" id="PF01425"/>
    </source>
</evidence>
<gene>
    <name evidence="2" type="ORF">HDA44_003262</name>
</gene>
<reference evidence="2 3" key="1">
    <citation type="submission" date="2020-08" db="EMBL/GenBank/DDBJ databases">
        <title>Sequencing the genomes of 1000 actinobacteria strains.</title>
        <authorList>
            <person name="Klenk H.-P."/>
        </authorList>
    </citation>
    <scope>NUCLEOTIDE SEQUENCE [LARGE SCALE GENOMIC DNA]</scope>
    <source>
        <strain evidence="2 3">DSM 17294</strain>
    </source>
</reference>
<dbReference type="EMBL" id="JACHNF010000001">
    <property type="protein sequence ID" value="MBB5979921.1"/>
    <property type="molecule type" value="Genomic_DNA"/>
</dbReference>
<dbReference type="RefSeq" id="WP_184835245.1">
    <property type="nucleotide sequence ID" value="NZ_BAAAVN010000006.1"/>
</dbReference>
<keyword evidence="2" id="KW-0436">Ligase</keyword>
<dbReference type="Gene3D" id="3.90.1300.10">
    <property type="entry name" value="Amidase signature (AS) domain"/>
    <property type="match status" value="1"/>
</dbReference>
<name>A0A841DPV5_9ACTN</name>
<comment type="caution">
    <text evidence="2">The sequence shown here is derived from an EMBL/GenBank/DDBJ whole genome shotgun (WGS) entry which is preliminary data.</text>
</comment>
<sequence length="538" mass="56430">MTSSEERVRALWELAGLAPPAEEAHAIAADHLKLRAQADALRKAVTEGIAVDASVPMHFPDPTDPAPTPPSGRIAPTIRDTAASMRAGTTSAVELTTEMFARIERFGSVLGAFADTYREAALTAAEHADQELASGTYRGPLHGIPLVIKDLIATAEGPTRANSLVPPPGWTYEGDAPVIARLRQAGAIIVGKATTSEYAVGPYDPTKGFPRPRNAWEPRRFAGSSSSGTAIAVAAGLALGGLGTDSGGSIRHPAALNGVTGLKPTFGQVPTTGVIPLAPTLDTVGPIARSAWDCAALLQAMTGEAPDGRSGSEHRQSAGSMANLDGSAKDIRIGIPTGYFFDAANVSEPVRLAVEAAIATLRAAGATVTEVDLPNADMAKMANHIVLLSEGFAYHHRSLADHWSDYGKPLRGLLARGATFTAADYVRARQLAEIFKQTATHALQDCDVLLTPTLPAGAPLLDELDPTGTNGWASAMFTPQWNLTGLPACAVPIGFDPNSMPLSMQLITHPHQDPTILRTADAYQQLTSFHLMSPPQPQ</sequence>
<keyword evidence="3" id="KW-1185">Reference proteome</keyword>
<dbReference type="Proteomes" id="UP000558997">
    <property type="component" value="Unassembled WGS sequence"/>
</dbReference>
<dbReference type="PANTHER" id="PTHR11895:SF176">
    <property type="entry name" value="AMIDASE AMID-RELATED"/>
    <property type="match status" value="1"/>
</dbReference>
<dbReference type="InterPro" id="IPR023631">
    <property type="entry name" value="Amidase_dom"/>
</dbReference>
<evidence type="ECO:0000313" key="3">
    <source>
        <dbReference type="Proteomes" id="UP000558997"/>
    </source>
</evidence>
<dbReference type="GO" id="GO:0016740">
    <property type="term" value="F:transferase activity"/>
    <property type="evidence" value="ECO:0007669"/>
    <property type="project" value="UniProtKB-KW"/>
</dbReference>
<proteinExistence type="predicted"/>
<dbReference type="InterPro" id="IPR000120">
    <property type="entry name" value="Amidase"/>
</dbReference>